<evidence type="ECO:0000313" key="7">
    <source>
        <dbReference type="WBParaSite" id="MCU_009534-RA"/>
    </source>
</evidence>
<dbReference type="SMART" id="SM00332">
    <property type="entry name" value="PP2Cc"/>
    <property type="match status" value="1"/>
</dbReference>
<dbReference type="Pfam" id="PF00481">
    <property type="entry name" value="PP2C"/>
    <property type="match status" value="1"/>
</dbReference>
<dbReference type="GO" id="GO:0046872">
    <property type="term" value="F:metal ion binding"/>
    <property type="evidence" value="ECO:0007669"/>
    <property type="project" value="UniProtKB-KW"/>
</dbReference>
<dbReference type="WBParaSite" id="MCU_009534-RA">
    <property type="protein sequence ID" value="MCU_009534-RA"/>
    <property type="gene ID" value="MCU_009534"/>
</dbReference>
<sequence length="372" mass="40970">MSLFDDLPDPVTESKPLKRQVGDGGDEDGPPADKRPLIDLIDLLVGTAAEKGERTEMQDTHLNIPDFVSKVAAGAYSGEAQRISLFGVFDGHGGARAAHFAKQRIMEQLSAKFPSGDLAQIEKDIKRILLDVYKKTDEEFLREASRQRPHWKDGSTATTVLLVNNTLYIANIGDSAVVIARYRGKQEDKLASTSLTGIQLTRDHTPLDPGERERLARTSGIRIIDGRVNGQLEVSRSFGDYQFKRHGVTCIPDVKKYELVRGRDRFILIACDGLWKCFSPQEAVDKVDRLISANPTLSKFASGEEMLPETSDSHATQRALNAICSELVQEAVLQRLSGDNVTCLLLLFPQGAASKLPSLKETGDEAHFKLAN</sequence>
<keyword evidence="1" id="KW-0479">Metal-binding</keyword>
<reference evidence="7" key="1">
    <citation type="submission" date="2019-11" db="UniProtKB">
        <authorList>
            <consortium name="WormBaseParasite"/>
        </authorList>
    </citation>
    <scope>IDENTIFICATION</scope>
</reference>
<feature type="domain" description="PPM-type phosphatase" evidence="6">
    <location>
        <begin position="44"/>
        <end position="348"/>
    </location>
</feature>
<dbReference type="PROSITE" id="PS51746">
    <property type="entry name" value="PPM_2"/>
    <property type="match status" value="1"/>
</dbReference>
<evidence type="ECO:0000256" key="5">
    <source>
        <dbReference type="SAM" id="MobiDB-lite"/>
    </source>
</evidence>
<evidence type="ECO:0000259" key="6">
    <source>
        <dbReference type="PROSITE" id="PS51746"/>
    </source>
</evidence>
<dbReference type="InterPro" id="IPR015655">
    <property type="entry name" value="PP2C"/>
</dbReference>
<dbReference type="Gene3D" id="3.60.40.10">
    <property type="entry name" value="PPM-type phosphatase domain"/>
    <property type="match status" value="1"/>
</dbReference>
<evidence type="ECO:0000256" key="3">
    <source>
        <dbReference type="ARBA" id="ARBA00022912"/>
    </source>
</evidence>
<proteinExistence type="inferred from homology"/>
<keyword evidence="2 4" id="KW-0378">Hydrolase</keyword>
<feature type="region of interest" description="Disordered" evidence="5">
    <location>
        <begin position="1"/>
        <end position="34"/>
    </location>
</feature>
<dbReference type="PROSITE" id="PS01032">
    <property type="entry name" value="PPM_1"/>
    <property type="match status" value="1"/>
</dbReference>
<dbReference type="PANTHER" id="PTHR13832:SF699">
    <property type="entry name" value="INTEGRIN-LINKED KINASE-ASSOCIATED SERINE_THREONINE PHOSPHATASE 2C"/>
    <property type="match status" value="1"/>
</dbReference>
<evidence type="ECO:0000256" key="1">
    <source>
        <dbReference type="ARBA" id="ARBA00022723"/>
    </source>
</evidence>
<keyword evidence="3 4" id="KW-0904">Protein phosphatase</keyword>
<comment type="similarity">
    <text evidence="4">Belongs to the PP2C family.</text>
</comment>
<name>A0A5K3FS61_MESCO</name>
<evidence type="ECO:0000256" key="2">
    <source>
        <dbReference type="ARBA" id="ARBA00022801"/>
    </source>
</evidence>
<dbReference type="InterPro" id="IPR000222">
    <property type="entry name" value="PP2C_BS"/>
</dbReference>
<dbReference type="GO" id="GO:0004722">
    <property type="term" value="F:protein serine/threonine phosphatase activity"/>
    <property type="evidence" value="ECO:0007669"/>
    <property type="project" value="InterPro"/>
</dbReference>
<organism evidence="7">
    <name type="scientific">Mesocestoides corti</name>
    <name type="common">Flatworm</name>
    <dbReference type="NCBI Taxonomy" id="53468"/>
    <lineage>
        <taxon>Eukaryota</taxon>
        <taxon>Metazoa</taxon>
        <taxon>Spiralia</taxon>
        <taxon>Lophotrochozoa</taxon>
        <taxon>Platyhelminthes</taxon>
        <taxon>Cestoda</taxon>
        <taxon>Eucestoda</taxon>
        <taxon>Cyclophyllidea</taxon>
        <taxon>Mesocestoididae</taxon>
        <taxon>Mesocestoides</taxon>
    </lineage>
</organism>
<accession>A0A5K3FS61</accession>
<dbReference type="InterPro" id="IPR036457">
    <property type="entry name" value="PPM-type-like_dom_sf"/>
</dbReference>
<dbReference type="PANTHER" id="PTHR13832">
    <property type="entry name" value="PROTEIN PHOSPHATASE 2C"/>
    <property type="match status" value="1"/>
</dbReference>
<evidence type="ECO:0000256" key="4">
    <source>
        <dbReference type="RuleBase" id="RU003465"/>
    </source>
</evidence>
<protein>
    <submittedName>
        <fullName evidence="7">PPM-type phosphatase domain-containing protein</fullName>
    </submittedName>
</protein>
<dbReference type="CDD" id="cd00143">
    <property type="entry name" value="PP2Cc"/>
    <property type="match status" value="1"/>
</dbReference>
<dbReference type="InterPro" id="IPR001932">
    <property type="entry name" value="PPM-type_phosphatase-like_dom"/>
</dbReference>
<dbReference type="SUPFAM" id="SSF81606">
    <property type="entry name" value="PP2C-like"/>
    <property type="match status" value="1"/>
</dbReference>
<dbReference type="AlphaFoldDB" id="A0A5K3FS61"/>